<evidence type="ECO:0000313" key="3">
    <source>
        <dbReference type="Proteomes" id="UP001205601"/>
    </source>
</evidence>
<dbReference type="RefSeq" id="WP_261494843.1">
    <property type="nucleotide sequence ID" value="NZ_JAOCQF010000001.1"/>
</dbReference>
<organism evidence="2 3">
    <name type="scientific">Albidovulum sediminis</name>
    <dbReference type="NCBI Taxonomy" id="3066345"/>
    <lineage>
        <taxon>Bacteria</taxon>
        <taxon>Pseudomonadati</taxon>
        <taxon>Pseudomonadota</taxon>
        <taxon>Alphaproteobacteria</taxon>
        <taxon>Rhodobacterales</taxon>
        <taxon>Paracoccaceae</taxon>
        <taxon>Albidovulum</taxon>
    </lineage>
</organism>
<dbReference type="EMBL" id="JAOCQF010000001">
    <property type="protein sequence ID" value="MCT8329420.1"/>
    <property type="molecule type" value="Genomic_DNA"/>
</dbReference>
<evidence type="ECO:0000313" key="2">
    <source>
        <dbReference type="EMBL" id="MCT8329420.1"/>
    </source>
</evidence>
<dbReference type="Proteomes" id="UP001205601">
    <property type="component" value="Unassembled WGS sequence"/>
</dbReference>
<name>A0ABT2NPJ6_9RHOB</name>
<keyword evidence="3" id="KW-1185">Reference proteome</keyword>
<evidence type="ECO:0008006" key="4">
    <source>
        <dbReference type="Google" id="ProtNLM"/>
    </source>
</evidence>
<feature type="region of interest" description="Disordered" evidence="1">
    <location>
        <begin position="1"/>
        <end position="20"/>
    </location>
</feature>
<evidence type="ECO:0000256" key="1">
    <source>
        <dbReference type="SAM" id="MobiDB-lite"/>
    </source>
</evidence>
<reference evidence="3" key="1">
    <citation type="submission" date="2023-07" db="EMBL/GenBank/DDBJ databases">
        <title>Defluviimonas sediminis sp. nov., isolated from mangrove sediment.</title>
        <authorList>
            <person name="Liu L."/>
            <person name="Li J."/>
            <person name="Huang Y."/>
            <person name="Pan J."/>
            <person name="Li M."/>
        </authorList>
    </citation>
    <scope>NUCLEOTIDE SEQUENCE [LARGE SCALE GENOMIC DNA]</scope>
    <source>
        <strain evidence="3">FT324</strain>
    </source>
</reference>
<accession>A0ABT2NPJ6</accession>
<gene>
    <name evidence="2" type="ORF">N5I32_07845</name>
</gene>
<comment type="caution">
    <text evidence="2">The sequence shown here is derived from an EMBL/GenBank/DDBJ whole genome shotgun (WGS) entry which is preliminary data.</text>
</comment>
<proteinExistence type="predicted"/>
<sequence>MSGARAGAGHNGGPTMEPGAGWRRHCWRTARAALLPTLPIEVVRARVRRAAELGLDYKTYAGVRATTGRDLVAFLFSTNALRLLREGERIARDEAARIAALRGAERLLAVQPPLASEVTVATLAGQGVAFDAATRAPGLGDSWSETGRSLRAFLAARRHPADAVLLIGDTALERDWVAAARLAGYLSADAYFGRPVAAAAR</sequence>
<protein>
    <recommendedName>
        <fullName evidence="4">HAD family hydrolase</fullName>
    </recommendedName>
</protein>